<feature type="compositionally biased region" description="Low complexity" evidence="1">
    <location>
        <begin position="48"/>
        <end position="60"/>
    </location>
</feature>
<gene>
    <name evidence="2" type="ORF">HK100_002472</name>
</gene>
<evidence type="ECO:0000313" key="3">
    <source>
        <dbReference type="Proteomes" id="UP001211907"/>
    </source>
</evidence>
<feature type="compositionally biased region" description="Polar residues" evidence="1">
    <location>
        <begin position="89"/>
        <end position="118"/>
    </location>
</feature>
<dbReference type="AlphaFoldDB" id="A0AAD5SX20"/>
<evidence type="ECO:0000313" key="2">
    <source>
        <dbReference type="EMBL" id="KAJ3112024.1"/>
    </source>
</evidence>
<name>A0AAD5SX20_9FUNG</name>
<comment type="caution">
    <text evidence="2">The sequence shown here is derived from an EMBL/GenBank/DDBJ whole genome shotgun (WGS) entry which is preliminary data.</text>
</comment>
<feature type="region of interest" description="Disordered" evidence="1">
    <location>
        <begin position="1"/>
        <end position="118"/>
    </location>
</feature>
<protein>
    <submittedName>
        <fullName evidence="2">Uncharacterized protein</fullName>
    </submittedName>
</protein>
<reference evidence="2" key="1">
    <citation type="submission" date="2020-05" db="EMBL/GenBank/DDBJ databases">
        <title>Phylogenomic resolution of chytrid fungi.</title>
        <authorList>
            <person name="Stajich J.E."/>
            <person name="Amses K."/>
            <person name="Simmons R."/>
            <person name="Seto K."/>
            <person name="Myers J."/>
            <person name="Bonds A."/>
            <person name="Quandt C.A."/>
            <person name="Barry K."/>
            <person name="Liu P."/>
            <person name="Grigoriev I."/>
            <person name="Longcore J.E."/>
            <person name="James T.Y."/>
        </authorList>
    </citation>
    <scope>NUCLEOTIDE SEQUENCE</scope>
    <source>
        <strain evidence="2">JEL0513</strain>
    </source>
</reference>
<evidence type="ECO:0000256" key="1">
    <source>
        <dbReference type="SAM" id="MobiDB-lite"/>
    </source>
</evidence>
<feature type="region of interest" description="Disordered" evidence="1">
    <location>
        <begin position="253"/>
        <end position="282"/>
    </location>
</feature>
<sequence length="388" mass="41240">MTFDGDDGSQTPDSVESSEGNKSQTASVKSKLKGFLSALRNKNDKTSNDNNNTNGFSFGSSDEREFSRATLAASRSRSRSAAGRPVHSKTASVSSALAGSGRNSQSQSRTTTLGNSHNSSADLVGLVDANPLAGGIIYSEPMPTSNSASAIDTTDADFIGDEARLRANLRSIQRDFEDIAETQRLRLNENQHQRQVPLPVSTPSTQTFNSATTVNNNSNSNNNNTAINASIGLGLGLRTGAGRKSLVTASTENTASPYNHHSHSQHLTTHASFPNAHSTQSLRSTRSIQSLNTPNADLEYSLLLSQHHPILPSTRTITGDSISISTAPNSTLHNQNLLAISRKVVEDAEKSALTVNLGDGYPDMSSLVVGEGGRLLLPSEIKKLNNKN</sequence>
<proteinExistence type="predicted"/>
<feature type="compositionally biased region" description="Low complexity" evidence="1">
    <location>
        <begin position="68"/>
        <end position="84"/>
    </location>
</feature>
<keyword evidence="3" id="KW-1185">Reference proteome</keyword>
<dbReference type="Proteomes" id="UP001211907">
    <property type="component" value="Unassembled WGS sequence"/>
</dbReference>
<organism evidence="2 3">
    <name type="scientific">Physocladia obscura</name>
    <dbReference type="NCBI Taxonomy" id="109957"/>
    <lineage>
        <taxon>Eukaryota</taxon>
        <taxon>Fungi</taxon>
        <taxon>Fungi incertae sedis</taxon>
        <taxon>Chytridiomycota</taxon>
        <taxon>Chytridiomycota incertae sedis</taxon>
        <taxon>Chytridiomycetes</taxon>
        <taxon>Chytridiales</taxon>
        <taxon>Chytriomycetaceae</taxon>
        <taxon>Physocladia</taxon>
    </lineage>
</organism>
<dbReference type="EMBL" id="JADGJH010001579">
    <property type="protein sequence ID" value="KAJ3112024.1"/>
    <property type="molecule type" value="Genomic_DNA"/>
</dbReference>
<feature type="compositionally biased region" description="Polar residues" evidence="1">
    <location>
        <begin position="8"/>
        <end position="28"/>
    </location>
</feature>
<accession>A0AAD5SX20</accession>